<sequence length="750" mass="82588">MAESPRGSLPNIAALSPTTARQIGSGQVLVDPSSIVKELIDNALDARAKSIFVDIATNAIDTIQVKDDGHGIPSQDRPLVCRRYCTSKIRDLQDLRGIGGKWLGFRGEALSSVAEMSSSILVTTRVEGEPVAVKLKFQRSGELDNVERESHPVGTTVKVTGIFEHIPVRKQTALKNASKCLAKIRHLLQGYTFARPAVRFRLRVLKAKSDKSNFVYAPSSIVSIEDAAMKVVGKDCTLQCDWTALQAEGFEIHAFLPKPTAIGSKVSNHGAFVSIDGRPISSRRGTVKQMVTAFKARLRKMSPSVSCVKDPFICVNIVCPPDSYDPNIEPAKDDVMFENDEVILDVFNRLLNTYYPETAMVPANGNLPVSAQQRQSAEAEVLPRRMCTPTQEHDADSNPIDGASASDSHGQPPWRSSMYGIDEDDMHFIQDGQPPIVEEEEGVRAAEVSNPWTIARMNAAVKPRRPIVVNPLLSPAKSQCGLSSQNSTTTVNAPRQDLYMDPLTPQSLSKVRTSNQLDDELVGSITYKVPHLRCEKAHDVGNHDQSGSPLMRVSEVPSPTNGILTCFSGSNHRKFDSKISGDDNIVSAAQRTHFPKTSISHQKRQRRQVASVNKPYALAIPATEDRDTWFGQPMAGSGSQSKSRQISRPKVQGAAVFSSERIPSPRRRVVNTTDRTMANQLYSEDNTNIRDFFVRVSEREHGTVSPRLSMPTVSSPRRSHREISESPGDLGEQLRDYAERASPTRRKIVK</sequence>
<keyword evidence="6" id="KW-1185">Reference proteome</keyword>
<evidence type="ECO:0000313" key="6">
    <source>
        <dbReference type="Proteomes" id="UP000002668"/>
    </source>
</evidence>
<proteinExistence type="inferred from homology"/>
<feature type="region of interest" description="Disordered" evidence="3">
    <location>
        <begin position="700"/>
        <end position="750"/>
    </location>
</feature>
<dbReference type="GO" id="GO:0006298">
    <property type="term" value="P:mismatch repair"/>
    <property type="evidence" value="ECO:0007669"/>
    <property type="project" value="InterPro"/>
</dbReference>
<dbReference type="Gene3D" id="3.30.230.10">
    <property type="match status" value="1"/>
</dbReference>
<gene>
    <name evidence="5" type="ORF">LEMA_P026600.1</name>
</gene>
<keyword evidence="2" id="KW-0227">DNA damage</keyword>
<dbReference type="Pfam" id="PF13589">
    <property type="entry name" value="HATPase_c_3"/>
    <property type="match status" value="1"/>
</dbReference>
<dbReference type="SUPFAM" id="SSF54211">
    <property type="entry name" value="Ribosomal protein S5 domain 2-like"/>
    <property type="match status" value="1"/>
</dbReference>
<evidence type="ECO:0000256" key="1">
    <source>
        <dbReference type="ARBA" id="ARBA00006082"/>
    </source>
</evidence>
<feature type="domain" description="DNA mismatch repair protein S5" evidence="4">
    <location>
        <begin position="228"/>
        <end position="356"/>
    </location>
</feature>
<dbReference type="GO" id="GO:0061982">
    <property type="term" value="P:meiosis I cell cycle process"/>
    <property type="evidence" value="ECO:0007669"/>
    <property type="project" value="UniProtKB-ARBA"/>
</dbReference>
<dbReference type="InterPro" id="IPR036890">
    <property type="entry name" value="HATPase_C_sf"/>
</dbReference>
<accession>E4ZV82</accession>
<feature type="region of interest" description="Disordered" evidence="3">
    <location>
        <begin position="388"/>
        <end position="419"/>
    </location>
</feature>
<dbReference type="STRING" id="985895.E4ZV82"/>
<dbReference type="SMART" id="SM01340">
    <property type="entry name" value="DNA_mis_repair"/>
    <property type="match status" value="1"/>
</dbReference>
<dbReference type="VEuPathDB" id="FungiDB:LEMA_P026600.1"/>
<dbReference type="HOGENOM" id="CLU_011171_4_1_1"/>
<dbReference type="GO" id="GO:0032389">
    <property type="term" value="C:MutLalpha complex"/>
    <property type="evidence" value="ECO:0007669"/>
    <property type="project" value="TreeGrafter"/>
</dbReference>
<dbReference type="GO" id="GO:0030983">
    <property type="term" value="F:mismatched DNA binding"/>
    <property type="evidence" value="ECO:0007669"/>
    <property type="project" value="InterPro"/>
</dbReference>
<feature type="region of interest" description="Disordered" evidence="3">
    <location>
        <begin position="629"/>
        <end position="665"/>
    </location>
</feature>
<dbReference type="eggNOG" id="KOG1978">
    <property type="taxonomic scope" value="Eukaryota"/>
</dbReference>
<dbReference type="PROSITE" id="PS00058">
    <property type="entry name" value="DNA_MISMATCH_REPAIR_1"/>
    <property type="match status" value="1"/>
</dbReference>
<dbReference type="OMA" id="KDDVMFE"/>
<dbReference type="CDD" id="cd03485">
    <property type="entry name" value="MutL_Trans_hPMS_1_like"/>
    <property type="match status" value="1"/>
</dbReference>
<reference evidence="6" key="1">
    <citation type="journal article" date="2011" name="Nat. Commun.">
        <title>Effector diversification within compartments of the Leptosphaeria maculans genome affected by Repeat-Induced Point mutations.</title>
        <authorList>
            <person name="Rouxel T."/>
            <person name="Grandaubert J."/>
            <person name="Hane J.K."/>
            <person name="Hoede C."/>
            <person name="van de Wouw A.P."/>
            <person name="Couloux A."/>
            <person name="Dominguez V."/>
            <person name="Anthouard V."/>
            <person name="Bally P."/>
            <person name="Bourras S."/>
            <person name="Cozijnsen A.J."/>
            <person name="Ciuffetti L.M."/>
            <person name="Degrave A."/>
            <person name="Dilmaghani A."/>
            <person name="Duret L."/>
            <person name="Fudal I."/>
            <person name="Goodwin S.B."/>
            <person name="Gout L."/>
            <person name="Glaser N."/>
            <person name="Linglin J."/>
            <person name="Kema G.H.J."/>
            <person name="Lapalu N."/>
            <person name="Lawrence C.B."/>
            <person name="May K."/>
            <person name="Meyer M."/>
            <person name="Ollivier B."/>
            <person name="Poulain J."/>
            <person name="Schoch C.L."/>
            <person name="Simon A."/>
            <person name="Spatafora J.W."/>
            <person name="Stachowiak A."/>
            <person name="Turgeon B.G."/>
            <person name="Tyler B.M."/>
            <person name="Vincent D."/>
            <person name="Weissenbach J."/>
            <person name="Amselem J."/>
            <person name="Quesneville H."/>
            <person name="Oliver R.P."/>
            <person name="Wincker P."/>
            <person name="Balesdent M.-H."/>
            <person name="Howlett B.J."/>
        </authorList>
    </citation>
    <scope>NUCLEOTIDE SEQUENCE [LARGE SCALE GENOMIC DNA]</scope>
    <source>
        <strain evidence="6">JN3 / isolate v23.1.3 / race Av1-4-5-6-7-8</strain>
    </source>
</reference>
<dbReference type="FunFam" id="3.30.565.10:FF:000017">
    <property type="entry name" value="PMS1 homolog 1, mismatch repair system component"/>
    <property type="match status" value="1"/>
</dbReference>
<dbReference type="GO" id="GO:0140664">
    <property type="term" value="F:ATP-dependent DNA damage sensor activity"/>
    <property type="evidence" value="ECO:0007669"/>
    <property type="project" value="InterPro"/>
</dbReference>
<dbReference type="SUPFAM" id="SSF55874">
    <property type="entry name" value="ATPase domain of HSP90 chaperone/DNA topoisomerase II/histidine kinase"/>
    <property type="match status" value="1"/>
</dbReference>
<dbReference type="NCBIfam" id="TIGR00585">
    <property type="entry name" value="mutl"/>
    <property type="match status" value="1"/>
</dbReference>
<name>E4ZV82_LEPMJ</name>
<dbReference type="EMBL" id="FP929127">
    <property type="protein sequence ID" value="CBX95508.1"/>
    <property type="molecule type" value="Genomic_DNA"/>
</dbReference>
<evidence type="ECO:0000259" key="4">
    <source>
        <dbReference type="SMART" id="SM01340"/>
    </source>
</evidence>
<evidence type="ECO:0000256" key="3">
    <source>
        <dbReference type="SAM" id="MobiDB-lite"/>
    </source>
</evidence>
<comment type="similarity">
    <text evidence="1">Belongs to the DNA mismatch repair MutL/HexB family.</text>
</comment>
<evidence type="ECO:0000256" key="2">
    <source>
        <dbReference type="ARBA" id="ARBA00022763"/>
    </source>
</evidence>
<dbReference type="AlphaFoldDB" id="E4ZV82"/>
<dbReference type="PANTHER" id="PTHR10073:SF41">
    <property type="entry name" value="MISMATCH REPAIR PROTEIN, PUTATIVE (AFU_ORTHOLOGUE AFUA_8G05820)-RELATED"/>
    <property type="match status" value="1"/>
</dbReference>
<dbReference type="Pfam" id="PF01119">
    <property type="entry name" value="DNA_mis_repair"/>
    <property type="match status" value="1"/>
</dbReference>
<evidence type="ECO:0000313" key="5">
    <source>
        <dbReference type="EMBL" id="CBX95508.1"/>
    </source>
</evidence>
<dbReference type="CDD" id="cd16926">
    <property type="entry name" value="HATPase_MutL-MLH-PMS-like"/>
    <property type="match status" value="1"/>
</dbReference>
<dbReference type="InParanoid" id="E4ZV82"/>
<dbReference type="PANTHER" id="PTHR10073">
    <property type="entry name" value="DNA MISMATCH REPAIR PROTEIN MLH, PMS, MUTL"/>
    <property type="match status" value="1"/>
</dbReference>
<dbReference type="GO" id="GO:0016887">
    <property type="term" value="F:ATP hydrolysis activity"/>
    <property type="evidence" value="ECO:0007669"/>
    <property type="project" value="InterPro"/>
</dbReference>
<dbReference type="Proteomes" id="UP000002668">
    <property type="component" value="Genome"/>
</dbReference>
<dbReference type="InterPro" id="IPR020568">
    <property type="entry name" value="Ribosomal_Su5_D2-typ_SF"/>
</dbReference>
<dbReference type="GO" id="GO:0005524">
    <property type="term" value="F:ATP binding"/>
    <property type="evidence" value="ECO:0007669"/>
    <property type="project" value="InterPro"/>
</dbReference>
<dbReference type="OrthoDB" id="10263226at2759"/>
<dbReference type="InterPro" id="IPR014721">
    <property type="entry name" value="Ribsml_uS5_D2-typ_fold_subgr"/>
</dbReference>
<organism evidence="6">
    <name type="scientific">Leptosphaeria maculans (strain JN3 / isolate v23.1.3 / race Av1-4-5-6-7-8)</name>
    <name type="common">Blackleg fungus</name>
    <name type="synonym">Phoma lingam</name>
    <dbReference type="NCBI Taxonomy" id="985895"/>
    <lineage>
        <taxon>Eukaryota</taxon>
        <taxon>Fungi</taxon>
        <taxon>Dikarya</taxon>
        <taxon>Ascomycota</taxon>
        <taxon>Pezizomycotina</taxon>
        <taxon>Dothideomycetes</taxon>
        <taxon>Pleosporomycetidae</taxon>
        <taxon>Pleosporales</taxon>
        <taxon>Pleosporineae</taxon>
        <taxon>Leptosphaeriaceae</taxon>
        <taxon>Plenodomus</taxon>
        <taxon>Plenodomus lingam/Leptosphaeria maculans species complex</taxon>
    </lineage>
</organism>
<dbReference type="InterPro" id="IPR038973">
    <property type="entry name" value="MutL/Mlh/Pms-like"/>
</dbReference>
<protein>
    <recommendedName>
        <fullName evidence="4">DNA mismatch repair protein S5 domain-containing protein</fullName>
    </recommendedName>
</protein>
<dbReference type="Gene3D" id="3.30.565.10">
    <property type="entry name" value="Histidine kinase-like ATPase, C-terminal domain"/>
    <property type="match status" value="1"/>
</dbReference>
<feature type="compositionally biased region" description="Polar residues" evidence="3">
    <location>
        <begin position="637"/>
        <end position="646"/>
    </location>
</feature>
<dbReference type="InterPro" id="IPR013507">
    <property type="entry name" value="DNA_mismatch_S5_2-like"/>
</dbReference>
<dbReference type="InterPro" id="IPR014762">
    <property type="entry name" value="DNA_mismatch_repair_CS"/>
</dbReference>
<dbReference type="InterPro" id="IPR002099">
    <property type="entry name" value="MutL/Mlh/PMS"/>
</dbReference>